<feature type="non-terminal residue" evidence="2">
    <location>
        <position position="1"/>
    </location>
</feature>
<evidence type="ECO:0000256" key="1">
    <source>
        <dbReference type="SAM" id="MobiDB-lite"/>
    </source>
</evidence>
<dbReference type="Proteomes" id="UP001066276">
    <property type="component" value="Chromosome 3_1"/>
</dbReference>
<keyword evidence="3" id="KW-1185">Reference proteome</keyword>
<dbReference type="AlphaFoldDB" id="A0AAV7UDU3"/>
<name>A0AAV7UDU3_PLEWA</name>
<organism evidence="2 3">
    <name type="scientific">Pleurodeles waltl</name>
    <name type="common">Iberian ribbed newt</name>
    <dbReference type="NCBI Taxonomy" id="8319"/>
    <lineage>
        <taxon>Eukaryota</taxon>
        <taxon>Metazoa</taxon>
        <taxon>Chordata</taxon>
        <taxon>Craniata</taxon>
        <taxon>Vertebrata</taxon>
        <taxon>Euteleostomi</taxon>
        <taxon>Amphibia</taxon>
        <taxon>Batrachia</taxon>
        <taxon>Caudata</taxon>
        <taxon>Salamandroidea</taxon>
        <taxon>Salamandridae</taxon>
        <taxon>Pleurodelinae</taxon>
        <taxon>Pleurodeles</taxon>
    </lineage>
</organism>
<evidence type="ECO:0000313" key="3">
    <source>
        <dbReference type="Proteomes" id="UP001066276"/>
    </source>
</evidence>
<sequence length="79" mass="8243">TLRPAPPATASTLPGEWDFPSGFSLHLGGHKRDAPPAGRDLSRTLHPAPPATASTLAGEWDFPSGFSLHLGGHKRDGPP</sequence>
<feature type="non-terminal residue" evidence="2">
    <location>
        <position position="79"/>
    </location>
</feature>
<evidence type="ECO:0000313" key="2">
    <source>
        <dbReference type="EMBL" id="KAJ1185882.1"/>
    </source>
</evidence>
<feature type="region of interest" description="Disordered" evidence="1">
    <location>
        <begin position="24"/>
        <end position="59"/>
    </location>
</feature>
<protein>
    <submittedName>
        <fullName evidence="2">Uncharacterized protein</fullName>
    </submittedName>
</protein>
<comment type="caution">
    <text evidence="2">The sequence shown here is derived from an EMBL/GenBank/DDBJ whole genome shotgun (WGS) entry which is preliminary data.</text>
</comment>
<reference evidence="2" key="1">
    <citation type="journal article" date="2022" name="bioRxiv">
        <title>Sequencing and chromosome-scale assembly of the giantPleurodeles waltlgenome.</title>
        <authorList>
            <person name="Brown T."/>
            <person name="Elewa A."/>
            <person name="Iarovenko S."/>
            <person name="Subramanian E."/>
            <person name="Araus A.J."/>
            <person name="Petzold A."/>
            <person name="Susuki M."/>
            <person name="Suzuki K.-i.T."/>
            <person name="Hayashi T."/>
            <person name="Toyoda A."/>
            <person name="Oliveira C."/>
            <person name="Osipova E."/>
            <person name="Leigh N.D."/>
            <person name="Simon A."/>
            <person name="Yun M.H."/>
        </authorList>
    </citation>
    <scope>NUCLEOTIDE SEQUENCE</scope>
    <source>
        <strain evidence="2">20211129_DDA</strain>
        <tissue evidence="2">Liver</tissue>
    </source>
</reference>
<proteinExistence type="predicted"/>
<gene>
    <name evidence="2" type="ORF">NDU88_002668</name>
</gene>
<accession>A0AAV7UDU3</accession>
<dbReference type="EMBL" id="JANPWB010000005">
    <property type="protein sequence ID" value="KAJ1185882.1"/>
    <property type="molecule type" value="Genomic_DNA"/>
</dbReference>